<feature type="chain" id="PRO_5027862833" evidence="2">
    <location>
        <begin position="22"/>
        <end position="1043"/>
    </location>
</feature>
<evidence type="ECO:0000256" key="1">
    <source>
        <dbReference type="SAM" id="MobiDB-lite"/>
    </source>
</evidence>
<dbReference type="Proteomes" id="UP000515163">
    <property type="component" value="Unplaced"/>
</dbReference>
<evidence type="ECO:0000313" key="5">
    <source>
        <dbReference type="RefSeq" id="XP_031555975.1"/>
    </source>
</evidence>
<dbReference type="InterPro" id="IPR006212">
    <property type="entry name" value="Furin_repeat"/>
</dbReference>
<dbReference type="PANTHER" id="PTHR46549:SF1">
    <property type="entry name" value="MACPF DOMAIN-CONTAINING PROTEIN"/>
    <property type="match status" value="1"/>
</dbReference>
<evidence type="ECO:0000256" key="2">
    <source>
        <dbReference type="SAM" id="SignalP"/>
    </source>
</evidence>
<evidence type="ECO:0000313" key="4">
    <source>
        <dbReference type="Proteomes" id="UP000515163"/>
    </source>
</evidence>
<feature type="region of interest" description="Disordered" evidence="1">
    <location>
        <begin position="641"/>
        <end position="665"/>
    </location>
</feature>
<feature type="signal peptide" evidence="2">
    <location>
        <begin position="1"/>
        <end position="21"/>
    </location>
</feature>
<dbReference type="AlphaFoldDB" id="A0A6P8HTG2"/>
<dbReference type="GeneID" id="116292763"/>
<organism evidence="4 5">
    <name type="scientific">Actinia tenebrosa</name>
    <name type="common">Australian red waratah sea anemone</name>
    <dbReference type="NCBI Taxonomy" id="6105"/>
    <lineage>
        <taxon>Eukaryota</taxon>
        <taxon>Metazoa</taxon>
        <taxon>Cnidaria</taxon>
        <taxon>Anthozoa</taxon>
        <taxon>Hexacorallia</taxon>
        <taxon>Actiniaria</taxon>
        <taxon>Actiniidae</taxon>
        <taxon>Actinia</taxon>
    </lineage>
</organism>
<gene>
    <name evidence="5" type="primary">LOC116292763</name>
</gene>
<name>A0A6P8HTG2_ACTTE</name>
<evidence type="ECO:0000259" key="3">
    <source>
        <dbReference type="PROSITE" id="PS51412"/>
    </source>
</evidence>
<protein>
    <submittedName>
        <fullName evidence="5">Uncharacterized protein LOC116292763</fullName>
    </submittedName>
</protein>
<sequence>MAKTLILAVILVTFLTEYSLCRKETQYRRGPDKRQYIARNSASAPYNVPLTGVKNQMWRSHSINNSSIMMENQGKAEERKSDTLEGKMKESSSLVVQNDKSLKAAEARLPPEKRINNLLGKVIQKPLAIPDAKPVDRDDVIASKRNPAAVAGLLTKIAGNEQVQQAVIDKGIEVAGKLVDKQLQIIEEAQQKASDFLKKGIKLDVTPEKAWATEDMFIPPGYHIQAEVEGQGKPDESNDPQPYTYPAGMGNMIMNGCWGTGYKKGDPCFDALEASEQCRDMIDGAAFIGVGFDGRGQYSPESRKMSIIQRSCAGKASYDNLQVPDTMNVHGIYDTTASMTVFTSRSEYQKYLQLEAGVSGSVFGFYAGVKSAWGSSESGAKQTNLAIFDIDVDRYEIFQDEVKPKDLSRNFLREFVDLPTSYFAPGAPAKFQNFILRWGTHYIKSARFGGQLELRKTQLASKTASKEEFAAESEVEFKSLFWSAGAKSSTKSGSSSQSQQSYMSTSVVVQGGSQKIAAVISDMYSPTFKTQFTEWLESIPTYPKAFKFLMGSITDLLDFRASDLFPDEKVNWGCEVHQDSLKQDKETQKFYYMADNKRVYCEFGSRDDLKSKLKLKRMSLKRAIEVYLEEGAMSISDVSLPAGEPGCESQESPTNVKKPSWSEMTTGTSPATFRVTFDLLEDLKGAPNGGIDIQKSMSRLVRYRENKWVTANERGQFHWYGGFSNGGSADLGNEKISIFGLVLKYDESDGSLVLYKADYSDSKNYFPALSELLVNKKLAQVEWTEKKLLSGNANKKSKTQVGSSLPPSLCNVQWSNGLRFDPGDKDGKCLHFTASTKGTLYVVFSAVPSDKDTWYYVELSPYRVGIYKGNTLKVSTVNKNAVALGDPILFQSYFVCITETTTSRGTLIEYGKSMGTTETGNVYLSMNEYHDVLHVRFYSFGNNKEPAQVVDSHVFSRAKTKTTCKGDTQADGDNCVQKCHETCDPIAGCKYSSQGEPKATECNECRYAKSEDGTRCLKECPTGEKPDKKKQCKKWYNHERNPQ</sequence>
<feature type="compositionally biased region" description="Polar residues" evidence="1">
    <location>
        <begin position="649"/>
        <end position="665"/>
    </location>
</feature>
<dbReference type="SMART" id="SM00457">
    <property type="entry name" value="MACPF"/>
    <property type="match status" value="1"/>
</dbReference>
<dbReference type="PANTHER" id="PTHR46549">
    <property type="entry name" value="MACPF DOMAIN-CONTAINING PROTEIN"/>
    <property type="match status" value="1"/>
</dbReference>
<feature type="domain" description="MACPF" evidence="3">
    <location>
        <begin position="264"/>
        <end position="587"/>
    </location>
</feature>
<keyword evidence="2" id="KW-0732">Signal</keyword>
<reference evidence="5" key="1">
    <citation type="submission" date="2025-08" db="UniProtKB">
        <authorList>
            <consortium name="RefSeq"/>
        </authorList>
    </citation>
    <scope>IDENTIFICATION</scope>
    <source>
        <tissue evidence="5">Tentacle</tissue>
    </source>
</reference>
<feature type="region of interest" description="Disordered" evidence="1">
    <location>
        <begin position="1022"/>
        <end position="1043"/>
    </location>
</feature>
<accession>A0A6P8HTG2</accession>
<dbReference type="RefSeq" id="XP_031555975.1">
    <property type="nucleotide sequence ID" value="XM_031700115.1"/>
</dbReference>
<dbReference type="KEGG" id="aten:116292763"/>
<dbReference type="InterPro" id="IPR020864">
    <property type="entry name" value="MACPF"/>
</dbReference>
<dbReference type="Pfam" id="PF01823">
    <property type="entry name" value="MACPF"/>
    <property type="match status" value="1"/>
</dbReference>
<dbReference type="OrthoDB" id="1366754at2759"/>
<dbReference type="InParanoid" id="A0A6P8HTG2"/>
<dbReference type="CDD" id="cd00064">
    <property type="entry name" value="FU"/>
    <property type="match status" value="1"/>
</dbReference>
<keyword evidence="4" id="KW-1185">Reference proteome</keyword>
<dbReference type="PROSITE" id="PS51412">
    <property type="entry name" value="MACPF_2"/>
    <property type="match status" value="1"/>
</dbReference>
<proteinExistence type="predicted"/>